<accession>A0A0L0BQW9</accession>
<dbReference type="OrthoDB" id="45365at2759"/>
<evidence type="ECO:0000313" key="4">
    <source>
        <dbReference type="Proteomes" id="UP000037069"/>
    </source>
</evidence>
<dbReference type="STRING" id="7375.A0A0L0BQW9"/>
<feature type="compositionally biased region" description="Low complexity" evidence="1">
    <location>
        <begin position="17"/>
        <end position="69"/>
    </location>
</feature>
<comment type="caution">
    <text evidence="3">The sequence shown here is derived from an EMBL/GenBank/DDBJ whole genome shotgun (WGS) entry which is preliminary data.</text>
</comment>
<proteinExistence type="predicted"/>
<reference evidence="3 4" key="1">
    <citation type="journal article" date="2015" name="Nat. Commun.">
        <title>Lucilia cuprina genome unlocks parasitic fly biology to underpin future interventions.</title>
        <authorList>
            <person name="Anstead C.A."/>
            <person name="Korhonen P.K."/>
            <person name="Young N.D."/>
            <person name="Hall R.S."/>
            <person name="Jex A.R."/>
            <person name="Murali S.C."/>
            <person name="Hughes D.S."/>
            <person name="Lee S.F."/>
            <person name="Perry T."/>
            <person name="Stroehlein A.J."/>
            <person name="Ansell B.R."/>
            <person name="Breugelmans B."/>
            <person name="Hofmann A."/>
            <person name="Qu J."/>
            <person name="Dugan S."/>
            <person name="Lee S.L."/>
            <person name="Chao H."/>
            <person name="Dinh H."/>
            <person name="Han Y."/>
            <person name="Doddapaneni H.V."/>
            <person name="Worley K.C."/>
            <person name="Muzny D.M."/>
            <person name="Ioannidis P."/>
            <person name="Waterhouse R.M."/>
            <person name="Zdobnov E.M."/>
            <person name="James P.J."/>
            <person name="Bagnall N.H."/>
            <person name="Kotze A.C."/>
            <person name="Gibbs R.A."/>
            <person name="Richards S."/>
            <person name="Batterham P."/>
            <person name="Gasser R.B."/>
        </authorList>
    </citation>
    <scope>NUCLEOTIDE SEQUENCE [LARGE SCALE GENOMIC DNA]</scope>
    <source>
        <strain evidence="3 4">LS</strain>
        <tissue evidence="3">Full body</tissue>
    </source>
</reference>
<feature type="signal peptide" evidence="2">
    <location>
        <begin position="1"/>
        <end position="15"/>
    </location>
</feature>
<evidence type="ECO:0000256" key="2">
    <source>
        <dbReference type="SAM" id="SignalP"/>
    </source>
</evidence>
<dbReference type="AlphaFoldDB" id="A0A0L0BQW9"/>
<feature type="chain" id="PRO_5012768524" evidence="2">
    <location>
        <begin position="16"/>
        <end position="125"/>
    </location>
</feature>
<dbReference type="Proteomes" id="UP000037069">
    <property type="component" value="Unassembled WGS sequence"/>
</dbReference>
<organism evidence="3 4">
    <name type="scientific">Lucilia cuprina</name>
    <name type="common">Green bottle fly</name>
    <name type="synonym">Australian sheep blowfly</name>
    <dbReference type="NCBI Taxonomy" id="7375"/>
    <lineage>
        <taxon>Eukaryota</taxon>
        <taxon>Metazoa</taxon>
        <taxon>Ecdysozoa</taxon>
        <taxon>Arthropoda</taxon>
        <taxon>Hexapoda</taxon>
        <taxon>Insecta</taxon>
        <taxon>Pterygota</taxon>
        <taxon>Neoptera</taxon>
        <taxon>Endopterygota</taxon>
        <taxon>Diptera</taxon>
        <taxon>Brachycera</taxon>
        <taxon>Muscomorpha</taxon>
        <taxon>Oestroidea</taxon>
        <taxon>Calliphoridae</taxon>
        <taxon>Luciliinae</taxon>
        <taxon>Lucilia</taxon>
    </lineage>
</organism>
<keyword evidence="4" id="KW-1185">Reference proteome</keyword>
<feature type="region of interest" description="Disordered" evidence="1">
    <location>
        <begin position="17"/>
        <end position="102"/>
    </location>
</feature>
<evidence type="ECO:0000313" key="3">
    <source>
        <dbReference type="EMBL" id="KNC22401.1"/>
    </source>
</evidence>
<dbReference type="EMBL" id="JRES01001507">
    <property type="protein sequence ID" value="KNC22401.1"/>
    <property type="molecule type" value="Genomic_DNA"/>
</dbReference>
<gene>
    <name evidence="3" type="ORF">FF38_04667</name>
</gene>
<evidence type="ECO:0000256" key="1">
    <source>
        <dbReference type="SAM" id="MobiDB-lite"/>
    </source>
</evidence>
<protein>
    <submittedName>
        <fullName evidence="3">Ring canal kelch protein</fullName>
    </submittedName>
</protein>
<sequence length="125" mass="13552">MISLSALLTSLGVMSQQQNQNLQQQGANNNNQNQNNHPLHNHNAAVGGGQAAANAAAAIAANQNPAAEGSMERGSCLLRYASQNSLDESSQKHIQRPNSKDRCVGQYHNELHTTRSFEAMNEMRK</sequence>
<name>A0A0L0BQW9_LUCCU</name>
<keyword evidence="2" id="KW-0732">Signal</keyword>